<keyword evidence="2" id="KW-0677">Repeat</keyword>
<dbReference type="Gene3D" id="2.130.10.10">
    <property type="entry name" value="YVTN repeat-like/Quinoprotein amine dehydrogenase"/>
    <property type="match status" value="3"/>
</dbReference>
<dbReference type="Pfam" id="PF00400">
    <property type="entry name" value="WD40"/>
    <property type="match status" value="2"/>
</dbReference>
<dbReference type="AlphaFoldDB" id="A0AB39Z1C3"/>
<dbReference type="Proteomes" id="UP001652628">
    <property type="component" value="Chromosome 3"/>
</dbReference>
<dbReference type="PANTHER" id="PTHR44163:SF1">
    <property type="entry name" value="U3 SMALL NUCLEOLAR RNA-ASSOCIATED PROTEIN 4 HOMOLOG"/>
    <property type="match status" value="1"/>
</dbReference>
<accession>A0AB39Z1C3</accession>
<keyword evidence="1" id="KW-0853">WD repeat</keyword>
<organism evidence="3 4">
    <name type="scientific">Drosophila suzukii</name>
    <name type="common">Spotted-wing drosophila fruit fly</name>
    <dbReference type="NCBI Taxonomy" id="28584"/>
    <lineage>
        <taxon>Eukaryota</taxon>
        <taxon>Metazoa</taxon>
        <taxon>Ecdysozoa</taxon>
        <taxon>Arthropoda</taxon>
        <taxon>Hexapoda</taxon>
        <taxon>Insecta</taxon>
        <taxon>Pterygota</taxon>
        <taxon>Neoptera</taxon>
        <taxon>Endopterygota</taxon>
        <taxon>Diptera</taxon>
        <taxon>Brachycera</taxon>
        <taxon>Muscomorpha</taxon>
        <taxon>Ephydroidea</taxon>
        <taxon>Drosophilidae</taxon>
        <taxon>Drosophila</taxon>
        <taxon>Sophophora</taxon>
    </lineage>
</organism>
<dbReference type="PANTHER" id="PTHR44163">
    <property type="entry name" value="U3 SMALL NUCLEOLAR RNA-ASSOCIATED PROTEIN 4 HOMOLOG"/>
    <property type="match status" value="1"/>
</dbReference>
<dbReference type="GO" id="GO:0034455">
    <property type="term" value="C:t-UTP complex"/>
    <property type="evidence" value="ECO:0007669"/>
    <property type="project" value="TreeGrafter"/>
</dbReference>
<dbReference type="InterPro" id="IPR011047">
    <property type="entry name" value="Quinoprotein_ADH-like_sf"/>
</dbReference>
<gene>
    <name evidence="4" type="primary">l(3)72Dn</name>
</gene>
<dbReference type="SMART" id="SM00320">
    <property type="entry name" value="WD40"/>
    <property type="match status" value="7"/>
</dbReference>
<dbReference type="InterPro" id="IPR001680">
    <property type="entry name" value="WD40_rpt"/>
</dbReference>
<dbReference type="GO" id="GO:0030686">
    <property type="term" value="C:90S preribosome"/>
    <property type="evidence" value="ECO:0007669"/>
    <property type="project" value="InterPro"/>
</dbReference>
<sequence length="696" mass="78794">MSNIAEKEPEGGGKHRLHNVRFYTIKPQGILSMAYSKTSKCLALSRQVPVIELWNLEHTPYLDLVIHLQPDSPVESLAWAGNRLFSVDLTGKLIEWDLTNLKPRYEHSPTGNALWSLDVNPAETEIAVGSEEGHINILSIENDEITYKSLFNKQSGRVLCLKFDKTGTKLVSGTEGFVRIWNVLKGTTLHTMTLINNDVIVWSLQVLSDNTIIAGDSAGYVTFWNAESATQIDSSRVLDKNVFALAVNETEDRLVCSGMQPPLIRLFNKTQIRREESTSERWIKFLQRDVHKHYVKSLVLIDDQIFSGGLDGILTVTSSEKLRAKFSQHAPLLKGCVASLAISEKLLLLRYPKSLHLWRLGSAASEDKDKITGWAQSLGTSEELLLKQPPQKLLELNVKGPNFIQASAISPDANWICYSTLNELRIRRLQRDPLQVHRLVEDLPKELQPASHIIFTKQERLALLHPQSNHLSWFDLKEDRVVFEYSVDLSDHCKNTISHLVVSSGGDYLVAATSDQIISVWNLHGKQYKHLLNLPRHQARTTALSMHEDLPRMVVAYANGQIVEYDLVDRKFTCETEEYLIPGTRYYCISGISLDPRNPNVFLVHNETTLYVLERNDNFEPKEEVIKSKTKKLSKEKPSSIAENSKSLTLKTKLLRQHLVHVSRLSPNELVNVSISTNNLLAPLPTPFQRKKFGTK</sequence>
<dbReference type="GeneID" id="108007486"/>
<dbReference type="GO" id="GO:0032040">
    <property type="term" value="C:small-subunit processome"/>
    <property type="evidence" value="ECO:0007669"/>
    <property type="project" value="TreeGrafter"/>
</dbReference>
<dbReference type="PROSITE" id="PS00678">
    <property type="entry name" value="WD_REPEATS_1"/>
    <property type="match status" value="1"/>
</dbReference>
<dbReference type="InterPro" id="IPR036322">
    <property type="entry name" value="WD40_repeat_dom_sf"/>
</dbReference>
<name>A0AB39Z1C3_DROSZ</name>
<dbReference type="InterPro" id="IPR046351">
    <property type="entry name" value="UTP4"/>
</dbReference>
<keyword evidence="3" id="KW-1185">Reference proteome</keyword>
<dbReference type="SUPFAM" id="SSF50978">
    <property type="entry name" value="WD40 repeat-like"/>
    <property type="match status" value="1"/>
</dbReference>
<protein>
    <submittedName>
        <fullName evidence="4">U3 small nucleolar RNA-associated protein 4 homolog</fullName>
    </submittedName>
</protein>
<dbReference type="InterPro" id="IPR015943">
    <property type="entry name" value="WD40/YVTN_repeat-like_dom_sf"/>
</dbReference>
<evidence type="ECO:0000256" key="1">
    <source>
        <dbReference type="ARBA" id="ARBA00022574"/>
    </source>
</evidence>
<dbReference type="RefSeq" id="XP_016926657.4">
    <property type="nucleotide sequence ID" value="XM_017071168.4"/>
</dbReference>
<dbReference type="GO" id="GO:0003723">
    <property type="term" value="F:RNA binding"/>
    <property type="evidence" value="ECO:0007669"/>
    <property type="project" value="TreeGrafter"/>
</dbReference>
<dbReference type="InterPro" id="IPR019775">
    <property type="entry name" value="WD40_repeat_CS"/>
</dbReference>
<reference evidence="4" key="1">
    <citation type="submission" date="2025-08" db="UniProtKB">
        <authorList>
            <consortium name="RefSeq"/>
        </authorList>
    </citation>
    <scope>IDENTIFICATION</scope>
</reference>
<evidence type="ECO:0000256" key="2">
    <source>
        <dbReference type="ARBA" id="ARBA00022737"/>
    </source>
</evidence>
<evidence type="ECO:0000313" key="3">
    <source>
        <dbReference type="Proteomes" id="UP001652628"/>
    </source>
</evidence>
<dbReference type="SUPFAM" id="SSF50998">
    <property type="entry name" value="Quinoprotein alcohol dehydrogenase-like"/>
    <property type="match status" value="1"/>
</dbReference>
<proteinExistence type="predicted"/>
<dbReference type="GO" id="GO:0000462">
    <property type="term" value="P:maturation of SSU-rRNA from tricistronic rRNA transcript (SSU-rRNA, 5.8S rRNA, LSU-rRNA)"/>
    <property type="evidence" value="ECO:0007669"/>
    <property type="project" value="InterPro"/>
</dbReference>
<evidence type="ECO:0000313" key="4">
    <source>
        <dbReference type="RefSeq" id="XP_016926657.4"/>
    </source>
</evidence>